<evidence type="ECO:0000256" key="9">
    <source>
        <dbReference type="SAM" id="MobiDB-lite"/>
    </source>
</evidence>
<feature type="compositionally biased region" description="Basic and acidic residues" evidence="9">
    <location>
        <begin position="152"/>
        <end position="169"/>
    </location>
</feature>
<keyword evidence="7" id="KW-0539">Nucleus</keyword>
<evidence type="ECO:0000313" key="12">
    <source>
        <dbReference type="Proteomes" id="UP000272942"/>
    </source>
</evidence>
<keyword evidence="5" id="KW-0804">Transcription</keyword>
<name>A0A183A6X9_9TREM</name>
<evidence type="ECO:0000256" key="2">
    <source>
        <dbReference type="ARBA" id="ARBA00010386"/>
    </source>
</evidence>
<keyword evidence="3" id="KW-0507">mRNA processing</keyword>
<feature type="domain" description="Pinin/SDK/MemA protein" evidence="10">
    <location>
        <begin position="1"/>
        <end position="117"/>
    </location>
</feature>
<gene>
    <name evidence="11" type="ORF">ECPE_LOCUS2714</name>
</gene>
<reference evidence="11 12" key="2">
    <citation type="submission" date="2018-11" db="EMBL/GenBank/DDBJ databases">
        <authorList>
            <consortium name="Pathogen Informatics"/>
        </authorList>
    </citation>
    <scope>NUCLEOTIDE SEQUENCE [LARGE SCALE GENOMIC DNA]</scope>
    <source>
        <strain evidence="11 12">Egypt</strain>
    </source>
</reference>
<evidence type="ECO:0000256" key="6">
    <source>
        <dbReference type="ARBA" id="ARBA00023187"/>
    </source>
</evidence>
<dbReference type="AlphaFoldDB" id="A0A183A6X9"/>
<evidence type="ECO:0000256" key="4">
    <source>
        <dbReference type="ARBA" id="ARBA00023015"/>
    </source>
</evidence>
<proteinExistence type="inferred from homology"/>
<comment type="similarity">
    <text evidence="2">Belongs to the pinin family.</text>
</comment>
<evidence type="ECO:0000313" key="13">
    <source>
        <dbReference type="WBParaSite" id="ECPE_0000271701-mRNA-1"/>
    </source>
</evidence>
<evidence type="ECO:0000256" key="7">
    <source>
        <dbReference type="ARBA" id="ARBA00023242"/>
    </source>
</evidence>
<evidence type="ECO:0000256" key="8">
    <source>
        <dbReference type="SAM" id="Coils"/>
    </source>
</evidence>
<reference evidence="13" key="1">
    <citation type="submission" date="2016-06" db="UniProtKB">
        <authorList>
            <consortium name="WormBaseParasite"/>
        </authorList>
    </citation>
    <scope>IDENTIFICATION</scope>
</reference>
<feature type="compositionally biased region" description="Polar residues" evidence="9">
    <location>
        <begin position="183"/>
        <end position="201"/>
    </location>
</feature>
<sequence>MLGILQGTLNQFRAESAAAVTKPQMAKRREIDAKLEARAEKEREVLRRERAELFRARREQQLEVALLQEKMRVAKGFELWKDEMEKMMGFCRTEVSPHIFFQPKVHNQESRRRTEATASAIRDMINRRKRKLDINFEETCAARRRFLGPQANKDKVNDDRDSPKSDDHPSWSSISRDGPVLNSLVSNAKSTSAFESSVSKTASRRPDPSDTEHADSGDESDASETFAIEGDEEPLLMEEEHLTATANTSGPVHSPLDRTVASSGPNPDSPQSQRDILEAIHQSPSGHDDTRTVRLE</sequence>
<comment type="subcellular location">
    <subcellularLocation>
        <location evidence="1">Nucleus</location>
    </subcellularLocation>
</comment>
<dbReference type="GO" id="GO:0008380">
    <property type="term" value="P:RNA splicing"/>
    <property type="evidence" value="ECO:0007669"/>
    <property type="project" value="UniProtKB-KW"/>
</dbReference>
<feature type="coiled-coil region" evidence="8">
    <location>
        <begin position="32"/>
        <end position="70"/>
    </location>
</feature>
<dbReference type="EMBL" id="UZAN01039807">
    <property type="protein sequence ID" value="VDP67228.1"/>
    <property type="molecule type" value="Genomic_DNA"/>
</dbReference>
<feature type="compositionally biased region" description="Polar residues" evidence="9">
    <location>
        <begin position="260"/>
        <end position="274"/>
    </location>
</feature>
<organism evidence="13">
    <name type="scientific">Echinostoma caproni</name>
    <dbReference type="NCBI Taxonomy" id="27848"/>
    <lineage>
        <taxon>Eukaryota</taxon>
        <taxon>Metazoa</taxon>
        <taxon>Spiralia</taxon>
        <taxon>Lophotrochozoa</taxon>
        <taxon>Platyhelminthes</taxon>
        <taxon>Trematoda</taxon>
        <taxon>Digenea</taxon>
        <taxon>Plagiorchiida</taxon>
        <taxon>Echinostomata</taxon>
        <taxon>Echinostomatoidea</taxon>
        <taxon>Echinostomatidae</taxon>
        <taxon>Echinostoma</taxon>
    </lineage>
</organism>
<dbReference type="Pfam" id="PF04696">
    <property type="entry name" value="Pinin_SDK_memA"/>
    <property type="match status" value="1"/>
</dbReference>
<dbReference type="WBParaSite" id="ECPE_0000271701-mRNA-1">
    <property type="protein sequence ID" value="ECPE_0000271701-mRNA-1"/>
    <property type="gene ID" value="ECPE_0000271701"/>
</dbReference>
<evidence type="ECO:0000313" key="11">
    <source>
        <dbReference type="EMBL" id="VDP67228.1"/>
    </source>
</evidence>
<feature type="compositionally biased region" description="Basic and acidic residues" evidence="9">
    <location>
        <begin position="204"/>
        <end position="216"/>
    </location>
</feature>
<dbReference type="GO" id="GO:0071013">
    <property type="term" value="C:catalytic step 2 spliceosome"/>
    <property type="evidence" value="ECO:0007669"/>
    <property type="project" value="TreeGrafter"/>
</dbReference>
<feature type="compositionally biased region" description="Basic and acidic residues" evidence="9">
    <location>
        <begin position="286"/>
        <end position="296"/>
    </location>
</feature>
<feature type="region of interest" description="Disordered" evidence="9">
    <location>
        <begin position="147"/>
        <end position="296"/>
    </location>
</feature>
<dbReference type="InterPro" id="IPR039853">
    <property type="entry name" value="Pinin"/>
</dbReference>
<dbReference type="PANTHER" id="PTHR12707:SF0">
    <property type="entry name" value="PININ"/>
    <property type="match status" value="1"/>
</dbReference>
<evidence type="ECO:0000259" key="10">
    <source>
        <dbReference type="Pfam" id="PF04696"/>
    </source>
</evidence>
<dbReference type="Proteomes" id="UP000272942">
    <property type="component" value="Unassembled WGS sequence"/>
</dbReference>
<evidence type="ECO:0000256" key="5">
    <source>
        <dbReference type="ARBA" id="ARBA00023163"/>
    </source>
</evidence>
<accession>A0A183A6X9</accession>
<keyword evidence="8" id="KW-0175">Coiled coil</keyword>
<keyword evidence="12" id="KW-1185">Reference proteome</keyword>
<evidence type="ECO:0000256" key="3">
    <source>
        <dbReference type="ARBA" id="ARBA00022664"/>
    </source>
</evidence>
<keyword evidence="4" id="KW-0805">Transcription regulation</keyword>
<dbReference type="GO" id="GO:0006397">
    <property type="term" value="P:mRNA processing"/>
    <property type="evidence" value="ECO:0007669"/>
    <property type="project" value="UniProtKB-KW"/>
</dbReference>
<dbReference type="OrthoDB" id="330772at2759"/>
<keyword evidence="6" id="KW-0508">mRNA splicing</keyword>
<protein>
    <submittedName>
        <fullName evidence="13">Pinin_SDK_memA domain-containing protein</fullName>
    </submittedName>
</protein>
<dbReference type="InterPro" id="IPR006786">
    <property type="entry name" value="Pinin_SDK_MemA"/>
</dbReference>
<evidence type="ECO:0000256" key="1">
    <source>
        <dbReference type="ARBA" id="ARBA00004123"/>
    </source>
</evidence>
<dbReference type="PANTHER" id="PTHR12707">
    <property type="entry name" value="PINN"/>
    <property type="match status" value="1"/>
</dbReference>